<dbReference type="Proteomes" id="UP001152797">
    <property type="component" value="Unassembled WGS sequence"/>
</dbReference>
<dbReference type="Pfam" id="PF00595">
    <property type="entry name" value="PDZ"/>
    <property type="match status" value="1"/>
</dbReference>
<feature type="region of interest" description="Disordered" evidence="2">
    <location>
        <begin position="493"/>
        <end position="512"/>
    </location>
</feature>
<dbReference type="EMBL" id="CAMXCT010001114">
    <property type="protein sequence ID" value="CAI3986905.1"/>
    <property type="molecule type" value="Genomic_DNA"/>
</dbReference>
<dbReference type="InterPro" id="IPR001478">
    <property type="entry name" value="PDZ"/>
</dbReference>
<feature type="domain" description="PDZ" evidence="3">
    <location>
        <begin position="4"/>
        <end position="82"/>
    </location>
</feature>
<dbReference type="SUPFAM" id="SSF50156">
    <property type="entry name" value="PDZ domain-like"/>
    <property type="match status" value="2"/>
</dbReference>
<evidence type="ECO:0000313" key="5">
    <source>
        <dbReference type="EMBL" id="CAL1140280.1"/>
    </source>
</evidence>
<dbReference type="SMART" id="SM00228">
    <property type="entry name" value="PDZ"/>
    <property type="match status" value="2"/>
</dbReference>
<accession>A0A9P1C8R5</accession>
<dbReference type="OrthoDB" id="445995at2759"/>
<proteinExistence type="predicted"/>
<feature type="coiled-coil region" evidence="1">
    <location>
        <begin position="748"/>
        <end position="779"/>
    </location>
</feature>
<evidence type="ECO:0000256" key="1">
    <source>
        <dbReference type="SAM" id="Coils"/>
    </source>
</evidence>
<comment type="caution">
    <text evidence="4">The sequence shown here is derived from an EMBL/GenBank/DDBJ whole genome shotgun (WGS) entry which is preliminary data.</text>
</comment>
<organism evidence="4">
    <name type="scientific">Cladocopium goreaui</name>
    <dbReference type="NCBI Taxonomy" id="2562237"/>
    <lineage>
        <taxon>Eukaryota</taxon>
        <taxon>Sar</taxon>
        <taxon>Alveolata</taxon>
        <taxon>Dinophyceae</taxon>
        <taxon>Suessiales</taxon>
        <taxon>Symbiodiniaceae</taxon>
        <taxon>Cladocopium</taxon>
    </lineage>
</organism>
<sequence>MDVEVEIQSDDGGLLGLVPDSWPPGPVRIAAVLPDSQAAKHQLRVGDELRCINGTSVAALEHRSMALELAKRPLTLQIHRPSSKSVIIDVHVGADAGALGFFPKHWPPGPVVVGAVLPKKIADEHGVKEGDLLWLVGGAQASLMSPAELTKSLAQRPQQLRFVRGDSSKVAMEISKASNLLASSSGEKPEGAAHEGGLFQQLSDLQVQQLHLQQLQHRKEQETQLKLPGKDKDWLSLLERQKDEKYAMQSMQREHLSQLGESLQHHQDLLGALDRDEGTGYGSGPALPPLKIRAAPGAAIRKPPKPPALGRRSREEAEKMEEQQEEPDKIEEKMEEPELQSQNEEEKQEIEDIEKQREQEEEKSEEIPEQKPEGKQVPEEFQADKPKLCQELSVDQTTQTGTVPPPQDEQPFGPSPVATEFSGLKPLSALEPQMSQFDLPKTRQRQLQVPAPPNQPPLPGLVEPSGPQLAAQRRLRELPPPDRPPSAEMMADTFRSNTDGNSLIVPSQQSRQTEASLDINELQSWLARSSLSADAVIFCDQGTMRTKGLGGHLTKVKRRTKHRWLKGVSLLPEMLTMEEAPEEMEAPCASLPMEAVAEIIDKIVERGGQILSDKELQRQVIHNAWEVTKEVTCSRLQMCFVPHDEEQNTWLLDEEPPPPMKDVWGRKQIEVFKEPPKVLDEERKIDPRHIRRRKTRAKIYAPVRLANRRQSMLLHRTRVLPLSDTPVDDRDPDDPLRHEWLQRYAQRLAQAEAISRWEEEELRREEQRRQQEMKVFKREIGELGNSEGLGHAPENAIPPDEMERLLKMNASIQFDVKSCKVTPRDVTEAAKSSGISVQDISKADSHATEASAVSVPRGEKGLRSDGFIRSECIQPSPLQTMRVQPGVVLECQGRKKAGPKVPYDPAHPAWKVYKGFAPQEIPIASRELELDIPELESSLGFDSEAKDLIVDAPHSYRREEAPDWRSRLPSRPASAHAILGTPASALNTAFELLDQGRTGVTYSKVQGLLAPPSQKDSVLPRRSDRAGTNSGCVLGALRSQPRNPRQKVALLGGHCANSGAVVQPPLGATMGHGLLPSSEANLREAAKKGEFYYPATPSRAERPRASSASLSRTRSHVLERPKSTKTAWR</sequence>
<reference evidence="4" key="1">
    <citation type="submission" date="2022-10" db="EMBL/GenBank/DDBJ databases">
        <authorList>
            <person name="Chen Y."/>
            <person name="Dougan E. K."/>
            <person name="Chan C."/>
            <person name="Rhodes N."/>
            <person name="Thang M."/>
        </authorList>
    </citation>
    <scope>NUCLEOTIDE SEQUENCE</scope>
</reference>
<dbReference type="EMBL" id="CAMXCT030001114">
    <property type="protein sequence ID" value="CAL4774217.1"/>
    <property type="molecule type" value="Genomic_DNA"/>
</dbReference>
<reference evidence="5" key="2">
    <citation type="submission" date="2024-04" db="EMBL/GenBank/DDBJ databases">
        <authorList>
            <person name="Chen Y."/>
            <person name="Shah S."/>
            <person name="Dougan E. K."/>
            <person name="Thang M."/>
            <person name="Chan C."/>
        </authorList>
    </citation>
    <scope>NUCLEOTIDE SEQUENCE [LARGE SCALE GENOMIC DNA]</scope>
</reference>
<dbReference type="Gene3D" id="2.30.42.10">
    <property type="match status" value="1"/>
</dbReference>
<dbReference type="PROSITE" id="PS50106">
    <property type="entry name" value="PDZ"/>
    <property type="match status" value="1"/>
</dbReference>
<feature type="compositionally biased region" description="Basic and acidic residues" evidence="2">
    <location>
        <begin position="312"/>
        <end position="332"/>
    </location>
</feature>
<dbReference type="EMBL" id="CAMXCT020001114">
    <property type="protein sequence ID" value="CAL1140280.1"/>
    <property type="molecule type" value="Genomic_DNA"/>
</dbReference>
<feature type="region of interest" description="Disordered" evidence="2">
    <location>
        <begin position="1091"/>
        <end position="1129"/>
    </location>
</feature>
<feature type="compositionally biased region" description="Pro residues" evidence="2">
    <location>
        <begin position="450"/>
        <end position="459"/>
    </location>
</feature>
<gene>
    <name evidence="4" type="ORF">C1SCF055_LOCUS14218</name>
</gene>
<feature type="compositionally biased region" description="Polar residues" evidence="2">
    <location>
        <begin position="494"/>
        <end position="512"/>
    </location>
</feature>
<feature type="compositionally biased region" description="Basic and acidic residues" evidence="2">
    <location>
        <begin position="353"/>
        <end position="388"/>
    </location>
</feature>
<keyword evidence="7" id="KW-1185">Reference proteome</keyword>
<protein>
    <submittedName>
        <fullName evidence="6">PDZ domain-containing protein</fullName>
    </submittedName>
</protein>
<evidence type="ECO:0000313" key="6">
    <source>
        <dbReference type="EMBL" id="CAL4774217.1"/>
    </source>
</evidence>
<feature type="region of interest" description="Disordered" evidence="2">
    <location>
        <begin position="273"/>
        <end position="429"/>
    </location>
</feature>
<dbReference type="AlphaFoldDB" id="A0A9P1C8R5"/>
<feature type="region of interest" description="Disordered" evidence="2">
    <location>
        <begin position="441"/>
        <end position="469"/>
    </location>
</feature>
<name>A0A9P1C8R5_9DINO</name>
<evidence type="ECO:0000313" key="4">
    <source>
        <dbReference type="EMBL" id="CAI3986905.1"/>
    </source>
</evidence>
<evidence type="ECO:0000313" key="7">
    <source>
        <dbReference type="Proteomes" id="UP001152797"/>
    </source>
</evidence>
<evidence type="ECO:0000256" key="2">
    <source>
        <dbReference type="SAM" id="MobiDB-lite"/>
    </source>
</evidence>
<dbReference type="CDD" id="cd00136">
    <property type="entry name" value="PDZ_canonical"/>
    <property type="match status" value="1"/>
</dbReference>
<keyword evidence="1" id="KW-0175">Coiled coil</keyword>
<evidence type="ECO:0000259" key="3">
    <source>
        <dbReference type="PROSITE" id="PS50106"/>
    </source>
</evidence>
<dbReference type="InterPro" id="IPR036034">
    <property type="entry name" value="PDZ_sf"/>
</dbReference>